<reference evidence="2 3" key="1">
    <citation type="submission" date="2024-09" db="EMBL/GenBank/DDBJ databases">
        <authorList>
            <person name="Sun Q."/>
            <person name="Mori K."/>
        </authorList>
    </citation>
    <scope>NUCLEOTIDE SEQUENCE [LARGE SCALE GENOMIC DNA]</scope>
    <source>
        <strain evidence="2 3">JCM 1334</strain>
    </source>
</reference>
<evidence type="ECO:0008006" key="4">
    <source>
        <dbReference type="Google" id="ProtNLM"/>
    </source>
</evidence>
<feature type="compositionally biased region" description="Basic and acidic residues" evidence="1">
    <location>
        <begin position="229"/>
        <end position="239"/>
    </location>
</feature>
<keyword evidence="3" id="KW-1185">Reference proteome</keyword>
<feature type="region of interest" description="Disordered" evidence="1">
    <location>
        <begin position="543"/>
        <end position="589"/>
    </location>
</feature>
<dbReference type="Proteomes" id="UP001589702">
    <property type="component" value="Unassembled WGS sequence"/>
</dbReference>
<protein>
    <recommendedName>
        <fullName evidence="4">Transposase DDE domain-containing protein</fullName>
    </recommendedName>
</protein>
<organism evidence="2 3">
    <name type="scientific">Arthrobacter ramosus</name>
    <dbReference type="NCBI Taxonomy" id="1672"/>
    <lineage>
        <taxon>Bacteria</taxon>
        <taxon>Bacillati</taxon>
        <taxon>Actinomycetota</taxon>
        <taxon>Actinomycetes</taxon>
        <taxon>Micrococcales</taxon>
        <taxon>Micrococcaceae</taxon>
        <taxon>Arthrobacter</taxon>
    </lineage>
</organism>
<feature type="compositionally biased region" description="Basic and acidic residues" evidence="1">
    <location>
        <begin position="543"/>
        <end position="558"/>
    </location>
</feature>
<gene>
    <name evidence="2" type="ORF">ACFFP1_06615</name>
</gene>
<feature type="compositionally biased region" description="Basic residues" evidence="1">
    <location>
        <begin position="559"/>
        <end position="570"/>
    </location>
</feature>
<comment type="caution">
    <text evidence="2">The sequence shown here is derived from an EMBL/GenBank/DDBJ whole genome shotgun (WGS) entry which is preliminary data.</text>
</comment>
<dbReference type="RefSeq" id="WP_234748071.1">
    <property type="nucleotide sequence ID" value="NZ_JAKEED010000001.1"/>
</dbReference>
<evidence type="ECO:0000313" key="2">
    <source>
        <dbReference type="EMBL" id="MFB9819170.1"/>
    </source>
</evidence>
<evidence type="ECO:0000313" key="3">
    <source>
        <dbReference type="Proteomes" id="UP001589702"/>
    </source>
</evidence>
<accession>A0ABV5XZ99</accession>
<dbReference type="EMBL" id="JBHMBC010000007">
    <property type="protein sequence ID" value="MFB9819170.1"/>
    <property type="molecule type" value="Genomic_DNA"/>
</dbReference>
<evidence type="ECO:0000256" key="1">
    <source>
        <dbReference type="SAM" id="MobiDB-lite"/>
    </source>
</evidence>
<feature type="region of interest" description="Disordered" evidence="1">
    <location>
        <begin position="188"/>
        <end position="246"/>
    </location>
</feature>
<sequence length="589" mass="66314">MTVMDVSNFHGSPALSPRQAFLRAMAVVHRLPLLAMLRHALEENRPGRPAELPVEAFLVGTLYYALLHPKDDMHLTKVSNEVLQMSPSMKWELGLKKESTYRKVHSDFTRIVRLFDDVQHCAHTHPTIDKETGEVLPCPTNCPHPDLNAHTFLNQLLDASCNPHPPDTTHLAIDSTAYESWAKLRFTERLETEDQNPGTKNPDEEDSVHESQRPRGFPRGLQPGNKTRYTKDPDAREGYRTASDNQPGRTFWGYDIHLLTNVSKDKTVIPHLIRSSAIARAGSDTTTEAGLKAIDSFIEARSKSDPSRPPIKVLLADRGYSLHLAKYWQLPLIQRGIAQVLDLTEQQRGQHPSAFTRTVSIDGGLFVDALPKIQRELPGVDFHTPEPQRKANQALHDRRLAYAFRPSSKIDPITGTQRFKGPALSGTLRCKNNKKSQRGPHALPLTSCAPGCACSKTLTLGPENQARERQWPLFGTTAWAKSYARRTAIESVNAEIKHHRAGFKRGYTHVFELTKNTILLAFGLTATNILILRDWHFNRNEQDPWADPQKEEPWEFGKKPPKTRAARRAKLKDLIQQSAEADPGPKNNE</sequence>
<name>A0ABV5XZ99_ARTRM</name>
<proteinExistence type="predicted"/>